<feature type="transmembrane region" description="Helical" evidence="8">
    <location>
        <begin position="21"/>
        <end position="41"/>
    </location>
</feature>
<organism evidence="10 11">
    <name type="scientific">Chryseobacterium urinae</name>
    <dbReference type="NCBI Taxonomy" id="3058400"/>
    <lineage>
        <taxon>Bacteria</taxon>
        <taxon>Pseudomonadati</taxon>
        <taxon>Bacteroidota</taxon>
        <taxon>Flavobacteriia</taxon>
        <taxon>Flavobacteriales</taxon>
        <taxon>Weeksellaceae</taxon>
        <taxon>Chryseobacterium group</taxon>
        <taxon>Chryseobacterium</taxon>
    </lineage>
</organism>
<feature type="transmembrane region" description="Helical" evidence="8">
    <location>
        <begin position="224"/>
        <end position="244"/>
    </location>
</feature>
<dbReference type="Proteomes" id="UP001168128">
    <property type="component" value="Unassembled WGS sequence"/>
</dbReference>
<dbReference type="Gene3D" id="3.40.1710.10">
    <property type="entry name" value="abc type-2 transporter like domain"/>
    <property type="match status" value="1"/>
</dbReference>
<keyword evidence="11" id="KW-1185">Reference proteome</keyword>
<keyword evidence="4" id="KW-1003">Cell membrane</keyword>
<dbReference type="PANTHER" id="PTHR30294">
    <property type="entry name" value="MEMBRANE COMPONENT OF ABC TRANSPORTER YHHJ-RELATED"/>
    <property type="match status" value="1"/>
</dbReference>
<reference evidence="10" key="1">
    <citation type="submission" date="2023-07" db="EMBL/GenBank/DDBJ databases">
        <title>AMR profile of multidrug- resistance Chryseobacterium gambrini related strain.</title>
        <authorList>
            <person name="Kirdat K."/>
            <person name="Bhatt A."/>
            <person name="Kuyare S."/>
            <person name="Yadav A."/>
        </authorList>
    </citation>
    <scope>NUCLEOTIDE SEQUENCE</scope>
    <source>
        <strain evidence="10">APV-1</strain>
    </source>
</reference>
<proteinExistence type="inferred from homology"/>
<evidence type="ECO:0000256" key="8">
    <source>
        <dbReference type="SAM" id="Phobius"/>
    </source>
</evidence>
<gene>
    <name evidence="10" type="ORF">QWT87_03155</name>
</gene>
<accession>A0ABT8TYN8</accession>
<evidence type="ECO:0000256" key="1">
    <source>
        <dbReference type="ARBA" id="ARBA00004651"/>
    </source>
</evidence>
<sequence>MLLYKLWRSFIKEILLLKRDIGGIVIIFVMPLLLIITITLIQDSTFKNLEGTKIPIIFIDNDKSEISQNIKKEFENGKTFELLTNFTEDSAEKAVFGGDYQMAIVIPKNLTKNINSNVESKVQAIVSSFGLENDSTSVRESPVKSDDIHLYFDPATNIGFKNNVMTAVNKMVFEIENKKIYKAFQDQLGTTEDLGKTKNLISFKEITPKKGKTDIMPNSVQHNVPAWALFAIFFIVVPLSINLVKEKSQGTSVRARISPTPYFVHILGKTFTYLIICVIQFLLMVAVGIYLFPYMDLPQFDVTGKMFPLIVVTIFAGLAAIGFGILLGTVANTQEQSAPFGATSVVVLAAIGGIWVPIFLMPEFMQTIAKFSPMNWGLNAYYDIILRNSGIGGIAKEIIFLFLFYIAMVAISLFYERKQNAV</sequence>
<evidence type="ECO:0000256" key="3">
    <source>
        <dbReference type="ARBA" id="ARBA00022448"/>
    </source>
</evidence>
<comment type="similarity">
    <text evidence="2">Belongs to the ABC-2 integral membrane protein family.</text>
</comment>
<feature type="transmembrane region" description="Helical" evidence="8">
    <location>
        <begin position="271"/>
        <end position="294"/>
    </location>
</feature>
<name>A0ABT8TYN8_9FLAO</name>
<dbReference type="PANTHER" id="PTHR30294:SF38">
    <property type="entry name" value="TRANSPORT PERMEASE PROTEIN"/>
    <property type="match status" value="1"/>
</dbReference>
<keyword evidence="7 8" id="KW-0472">Membrane</keyword>
<evidence type="ECO:0000256" key="5">
    <source>
        <dbReference type="ARBA" id="ARBA00022692"/>
    </source>
</evidence>
<feature type="transmembrane region" description="Helical" evidence="8">
    <location>
        <begin position="340"/>
        <end position="360"/>
    </location>
</feature>
<keyword evidence="5 8" id="KW-0812">Transmembrane</keyword>
<evidence type="ECO:0000256" key="6">
    <source>
        <dbReference type="ARBA" id="ARBA00022989"/>
    </source>
</evidence>
<dbReference type="PROSITE" id="PS51012">
    <property type="entry name" value="ABC_TM2"/>
    <property type="match status" value="1"/>
</dbReference>
<dbReference type="EMBL" id="JAULSJ010000003">
    <property type="protein sequence ID" value="MDO3423873.1"/>
    <property type="molecule type" value="Genomic_DNA"/>
</dbReference>
<protein>
    <submittedName>
        <fullName evidence="10">ABC transporter permease</fullName>
    </submittedName>
</protein>
<evidence type="ECO:0000256" key="2">
    <source>
        <dbReference type="ARBA" id="ARBA00007783"/>
    </source>
</evidence>
<feature type="domain" description="ABC transmembrane type-2" evidence="9">
    <location>
        <begin position="188"/>
        <end position="419"/>
    </location>
</feature>
<evidence type="ECO:0000256" key="7">
    <source>
        <dbReference type="ARBA" id="ARBA00023136"/>
    </source>
</evidence>
<feature type="transmembrane region" description="Helical" evidence="8">
    <location>
        <begin position="306"/>
        <end position="328"/>
    </location>
</feature>
<dbReference type="InterPro" id="IPR047817">
    <property type="entry name" value="ABC2_TM_bact-type"/>
</dbReference>
<feature type="transmembrane region" description="Helical" evidence="8">
    <location>
        <begin position="398"/>
        <end position="415"/>
    </location>
</feature>
<evidence type="ECO:0000313" key="10">
    <source>
        <dbReference type="EMBL" id="MDO3423873.1"/>
    </source>
</evidence>
<dbReference type="RefSeq" id="WP_302713528.1">
    <property type="nucleotide sequence ID" value="NZ_JAULSJ010000003.1"/>
</dbReference>
<comment type="subcellular location">
    <subcellularLocation>
        <location evidence="1">Cell membrane</location>
        <topology evidence="1">Multi-pass membrane protein</topology>
    </subcellularLocation>
</comment>
<keyword evidence="3" id="KW-0813">Transport</keyword>
<dbReference type="InterPro" id="IPR013525">
    <property type="entry name" value="ABC2_TM"/>
</dbReference>
<dbReference type="InterPro" id="IPR051449">
    <property type="entry name" value="ABC-2_transporter_component"/>
</dbReference>
<evidence type="ECO:0000313" key="11">
    <source>
        <dbReference type="Proteomes" id="UP001168128"/>
    </source>
</evidence>
<comment type="caution">
    <text evidence="10">The sequence shown here is derived from an EMBL/GenBank/DDBJ whole genome shotgun (WGS) entry which is preliminary data.</text>
</comment>
<evidence type="ECO:0000256" key="4">
    <source>
        <dbReference type="ARBA" id="ARBA00022475"/>
    </source>
</evidence>
<keyword evidence="6 8" id="KW-1133">Transmembrane helix</keyword>
<dbReference type="Pfam" id="PF12698">
    <property type="entry name" value="ABC2_membrane_3"/>
    <property type="match status" value="1"/>
</dbReference>
<evidence type="ECO:0000259" key="9">
    <source>
        <dbReference type="PROSITE" id="PS51012"/>
    </source>
</evidence>